<dbReference type="Gene3D" id="3.30.479.30">
    <property type="entry name" value="Band 7 domain"/>
    <property type="match status" value="1"/>
</dbReference>
<reference evidence="7" key="1">
    <citation type="submission" date="2016-10" db="EMBL/GenBank/DDBJ databases">
        <authorList>
            <person name="Varghese N."/>
            <person name="Submissions S."/>
        </authorList>
    </citation>
    <scope>NUCLEOTIDE SEQUENCE [LARGE SCALE GENOMIC DNA]</scope>
    <source>
        <strain evidence="7">DSM 17044</strain>
    </source>
</reference>
<feature type="coiled-coil region" evidence="2">
    <location>
        <begin position="237"/>
        <end position="271"/>
    </location>
</feature>
<dbReference type="Pfam" id="PF01145">
    <property type="entry name" value="Band_7"/>
    <property type="match status" value="1"/>
</dbReference>
<keyword evidence="6" id="KW-0645">Protease</keyword>
<dbReference type="GO" id="GO:0008233">
    <property type="term" value="F:peptidase activity"/>
    <property type="evidence" value="ECO:0007669"/>
    <property type="project" value="UniProtKB-KW"/>
</dbReference>
<keyword evidence="4" id="KW-0472">Membrane</keyword>
<proteinExistence type="predicted"/>
<dbReference type="GO" id="GO:0006508">
    <property type="term" value="P:proteolysis"/>
    <property type="evidence" value="ECO:0007669"/>
    <property type="project" value="UniProtKB-KW"/>
</dbReference>
<evidence type="ECO:0000256" key="4">
    <source>
        <dbReference type="SAM" id="Phobius"/>
    </source>
</evidence>
<protein>
    <submittedName>
        <fullName evidence="6">Regulator of protease activity HflC, stomatin/prohibitin superfamily</fullName>
    </submittedName>
</protein>
<dbReference type="SUPFAM" id="SSF117892">
    <property type="entry name" value="Band 7/SPFH domain"/>
    <property type="match status" value="1"/>
</dbReference>
<evidence type="ECO:0000256" key="3">
    <source>
        <dbReference type="SAM" id="MobiDB-lite"/>
    </source>
</evidence>
<evidence type="ECO:0000256" key="1">
    <source>
        <dbReference type="ARBA" id="ARBA00004167"/>
    </source>
</evidence>
<dbReference type="OrthoDB" id="108248at2"/>
<accession>A0A1H7XT90</accession>
<comment type="subcellular location">
    <subcellularLocation>
        <location evidence="1">Membrane</location>
        <topology evidence="1">Single-pass membrane protein</topology>
    </subcellularLocation>
</comment>
<dbReference type="GO" id="GO:0016020">
    <property type="term" value="C:membrane"/>
    <property type="evidence" value="ECO:0007669"/>
    <property type="project" value="UniProtKB-SubCell"/>
</dbReference>
<keyword evidence="7" id="KW-1185">Reference proteome</keyword>
<keyword evidence="2" id="KW-0175">Coiled coil</keyword>
<organism evidence="6 7">
    <name type="scientific">Stigmatella aurantiaca</name>
    <dbReference type="NCBI Taxonomy" id="41"/>
    <lineage>
        <taxon>Bacteria</taxon>
        <taxon>Pseudomonadati</taxon>
        <taxon>Myxococcota</taxon>
        <taxon>Myxococcia</taxon>
        <taxon>Myxococcales</taxon>
        <taxon>Cystobacterineae</taxon>
        <taxon>Archangiaceae</taxon>
        <taxon>Stigmatella</taxon>
    </lineage>
</organism>
<feature type="transmembrane region" description="Helical" evidence="4">
    <location>
        <begin position="44"/>
        <end position="64"/>
    </location>
</feature>
<dbReference type="RefSeq" id="WP_083423388.1">
    <property type="nucleotide sequence ID" value="NZ_FOAP01000015.1"/>
</dbReference>
<feature type="compositionally biased region" description="Basic and acidic residues" evidence="3">
    <location>
        <begin position="325"/>
        <end position="341"/>
    </location>
</feature>
<dbReference type="InterPro" id="IPR001107">
    <property type="entry name" value="Band_7"/>
</dbReference>
<evidence type="ECO:0000313" key="7">
    <source>
        <dbReference type="Proteomes" id="UP000182719"/>
    </source>
</evidence>
<dbReference type="AlphaFoldDB" id="A0A1H7XT90"/>
<evidence type="ECO:0000256" key="2">
    <source>
        <dbReference type="SAM" id="Coils"/>
    </source>
</evidence>
<sequence length="448" mass="48863">MKFQEKLKDVVKQGGAAVTASMVALVAAAVASLRWLVMTRQGRWLSAGLVTAGGLVAVGSTLVAHPPVQMIEPAQVGIRVNLLTGGSSEVREGWVVRLPHVHRLYLYSLKDQVYRTERSLSADGPAPFQAAEGLSIGIEVTLRYALDPARIPELAQRLPGDVGREVVEPVVDGVLRRHFAQHTVREIFATHRAQIQKDLTAEIAPLLKEDGVVLRSITLGNVDLPQQYRTGVEALLAEELRAEKMRYTLELKSKQVKESELDAEAEKVRREKSAEAAGNEEIIAAKAKAEAMRHVLPFKEKEIEQRRLEAEASKVSRLTQASAEADARRIEASGEADARRKLAESDAYRVEVTGKAASEQLARDADLISRNPLLIQKTLADKLSDKIQVIIAPPQAGGFIAGGLLGQPQEARYANRAPPGPTYSQVPKPSEEAPSEEPSEEPSEYGEE</sequence>
<feature type="region of interest" description="Disordered" evidence="3">
    <location>
        <begin position="410"/>
        <end position="448"/>
    </location>
</feature>
<keyword evidence="6" id="KW-0378">Hydrolase</keyword>
<name>A0A1H7XT90_STIAU</name>
<evidence type="ECO:0000313" key="6">
    <source>
        <dbReference type="EMBL" id="SEM36951.1"/>
    </source>
</evidence>
<dbReference type="InterPro" id="IPR036013">
    <property type="entry name" value="Band_7/SPFH_dom_sf"/>
</dbReference>
<keyword evidence="4" id="KW-0812">Transmembrane</keyword>
<evidence type="ECO:0000259" key="5">
    <source>
        <dbReference type="Pfam" id="PF01145"/>
    </source>
</evidence>
<feature type="compositionally biased region" description="Acidic residues" evidence="3">
    <location>
        <begin position="433"/>
        <end position="448"/>
    </location>
</feature>
<feature type="transmembrane region" description="Helical" evidence="4">
    <location>
        <begin position="16"/>
        <end position="37"/>
    </location>
</feature>
<dbReference type="EMBL" id="FOAP01000015">
    <property type="protein sequence ID" value="SEM36951.1"/>
    <property type="molecule type" value="Genomic_DNA"/>
</dbReference>
<dbReference type="PANTHER" id="PTHR42911:SF2">
    <property type="entry name" value="PROHIBITIN FAMILY PROTEIN"/>
    <property type="match status" value="1"/>
</dbReference>
<dbReference type="Proteomes" id="UP000182719">
    <property type="component" value="Unassembled WGS sequence"/>
</dbReference>
<feature type="domain" description="Band 7" evidence="5">
    <location>
        <begin position="71"/>
        <end position="248"/>
    </location>
</feature>
<gene>
    <name evidence="6" type="ORF">SAMN05444354_115160</name>
</gene>
<dbReference type="PANTHER" id="PTHR42911">
    <property type="entry name" value="MODULATOR OF FTSH PROTEASE HFLC"/>
    <property type="match status" value="1"/>
</dbReference>
<feature type="region of interest" description="Disordered" evidence="3">
    <location>
        <begin position="314"/>
        <end position="341"/>
    </location>
</feature>
<keyword evidence="4" id="KW-1133">Transmembrane helix</keyword>